<proteinExistence type="predicted"/>
<evidence type="ECO:0000313" key="1">
    <source>
        <dbReference type="EMBL" id="ONK56473.1"/>
    </source>
</evidence>
<gene>
    <name evidence="1" type="ORF">A4U43_C10F9080</name>
</gene>
<dbReference type="AlphaFoldDB" id="A0A5P1E3D0"/>
<keyword evidence="2" id="KW-1185">Reference proteome</keyword>
<name>A0A5P1E3D0_ASPOF</name>
<protein>
    <submittedName>
        <fullName evidence="1">Uncharacterized protein</fullName>
    </submittedName>
</protein>
<dbReference type="Gramene" id="ONK56473">
    <property type="protein sequence ID" value="ONK56473"/>
    <property type="gene ID" value="A4U43_C10F9080"/>
</dbReference>
<evidence type="ECO:0000313" key="2">
    <source>
        <dbReference type="Proteomes" id="UP000243459"/>
    </source>
</evidence>
<dbReference type="Proteomes" id="UP000243459">
    <property type="component" value="Chromosome 10"/>
</dbReference>
<dbReference type="EMBL" id="CM007390">
    <property type="protein sequence ID" value="ONK56473.1"/>
    <property type="molecule type" value="Genomic_DNA"/>
</dbReference>
<reference evidence="2" key="1">
    <citation type="journal article" date="2017" name="Nat. Commun.">
        <title>The asparagus genome sheds light on the origin and evolution of a young Y chromosome.</title>
        <authorList>
            <person name="Harkess A."/>
            <person name="Zhou J."/>
            <person name="Xu C."/>
            <person name="Bowers J.E."/>
            <person name="Van der Hulst R."/>
            <person name="Ayyampalayam S."/>
            <person name="Mercati F."/>
            <person name="Riccardi P."/>
            <person name="McKain M.R."/>
            <person name="Kakrana A."/>
            <person name="Tang H."/>
            <person name="Ray J."/>
            <person name="Groenendijk J."/>
            <person name="Arikit S."/>
            <person name="Mathioni S.M."/>
            <person name="Nakano M."/>
            <person name="Shan H."/>
            <person name="Telgmann-Rauber A."/>
            <person name="Kanno A."/>
            <person name="Yue Z."/>
            <person name="Chen H."/>
            <person name="Li W."/>
            <person name="Chen Y."/>
            <person name="Xu X."/>
            <person name="Zhang Y."/>
            <person name="Luo S."/>
            <person name="Chen H."/>
            <person name="Gao J."/>
            <person name="Mao Z."/>
            <person name="Pires J.C."/>
            <person name="Luo M."/>
            <person name="Kudrna D."/>
            <person name="Wing R.A."/>
            <person name="Meyers B.C."/>
            <person name="Yi K."/>
            <person name="Kong H."/>
            <person name="Lavrijsen P."/>
            <person name="Sunseri F."/>
            <person name="Falavigna A."/>
            <person name="Ye Y."/>
            <person name="Leebens-Mack J.H."/>
            <person name="Chen G."/>
        </authorList>
    </citation>
    <scope>NUCLEOTIDE SEQUENCE [LARGE SCALE GENOMIC DNA]</scope>
    <source>
        <strain evidence="2">cv. DH0086</strain>
    </source>
</reference>
<organism evidence="1 2">
    <name type="scientific">Asparagus officinalis</name>
    <name type="common">Garden asparagus</name>
    <dbReference type="NCBI Taxonomy" id="4686"/>
    <lineage>
        <taxon>Eukaryota</taxon>
        <taxon>Viridiplantae</taxon>
        <taxon>Streptophyta</taxon>
        <taxon>Embryophyta</taxon>
        <taxon>Tracheophyta</taxon>
        <taxon>Spermatophyta</taxon>
        <taxon>Magnoliopsida</taxon>
        <taxon>Liliopsida</taxon>
        <taxon>Asparagales</taxon>
        <taxon>Asparagaceae</taxon>
        <taxon>Asparagoideae</taxon>
        <taxon>Asparagus</taxon>
    </lineage>
</organism>
<sequence length="146" mass="16186">MLQTTDIFLFPATKVDITRASLLTLELDEAPMVALVIGSATVKAERIEKKKRKKLALKRSHPSEGFAQEPIALDEGAEEGSLLPEVVPTPTSEALALPTLLALLTLLAPLLKLQRWKVEKRERDDALERALVAHLDVEDLKDMLKE</sequence>
<accession>A0A5P1E3D0</accession>